<evidence type="ECO:0000313" key="2">
    <source>
        <dbReference type="Proteomes" id="UP000199584"/>
    </source>
</evidence>
<keyword evidence="2" id="KW-1185">Reference proteome</keyword>
<dbReference type="OrthoDB" id="1809506at2"/>
<dbReference type="STRING" id="39060.SAMN05660706_101107"/>
<dbReference type="RefSeq" id="WP_092481506.1">
    <property type="nucleotide sequence ID" value="NZ_FOYM01000001.1"/>
</dbReference>
<sequence length="116" mass="13775">MNDIWYLGEGTWMVYVENIQTALDFASIPEMKCITTYYDAQGKKKAMQFRFFQGHDLRPGFCLLHYVCRHLGLDYHKVLDGVKSTPGVPYRELYGNYSYQPDLFMLYDYYEPARKK</sequence>
<reference evidence="2" key="1">
    <citation type="submission" date="2016-10" db="EMBL/GenBank/DDBJ databases">
        <authorList>
            <person name="Varghese N."/>
            <person name="Submissions S."/>
        </authorList>
    </citation>
    <scope>NUCLEOTIDE SEQUENCE [LARGE SCALE GENOMIC DNA]</scope>
    <source>
        <strain evidence="2">DSM 3669</strain>
    </source>
</reference>
<evidence type="ECO:0000313" key="1">
    <source>
        <dbReference type="EMBL" id="SFQ95008.1"/>
    </source>
</evidence>
<dbReference type="EMBL" id="FOYM01000001">
    <property type="protein sequence ID" value="SFQ95008.1"/>
    <property type="molecule type" value="Genomic_DNA"/>
</dbReference>
<proteinExistence type="predicted"/>
<name>A0A1I6CPC6_9FIRM</name>
<accession>A0A1I6CPC6</accession>
<dbReference type="AlphaFoldDB" id="A0A1I6CPC6"/>
<organism evidence="1 2">
    <name type="scientific">Desulfoscipio geothermicus DSM 3669</name>
    <dbReference type="NCBI Taxonomy" id="1121426"/>
    <lineage>
        <taxon>Bacteria</taxon>
        <taxon>Bacillati</taxon>
        <taxon>Bacillota</taxon>
        <taxon>Clostridia</taxon>
        <taxon>Eubacteriales</taxon>
        <taxon>Desulfallaceae</taxon>
        <taxon>Desulfoscipio</taxon>
    </lineage>
</organism>
<dbReference type="Proteomes" id="UP000199584">
    <property type="component" value="Unassembled WGS sequence"/>
</dbReference>
<gene>
    <name evidence="1" type="ORF">SAMN05660706_101107</name>
</gene>
<protein>
    <submittedName>
        <fullName evidence="1">Uncharacterized protein</fullName>
    </submittedName>
</protein>